<sequence length="140" mass="16316">NHEYSVPFTVPYYCARYNGQIRPIYCRKYTVLTSFTIDKQIVNEPVLINLGSQVYGCILNIHGDNWQRIVELIARLAKIHGSMVKIDVAATNNPQWLNFAICYDRVDSSLHFHEHMEDLSELQNMNIWNLVHRETPATNH</sequence>
<accession>A0A816Y793</accession>
<organism evidence="1 2">
    <name type="scientific">Rotaria magnacalcarata</name>
    <dbReference type="NCBI Taxonomy" id="392030"/>
    <lineage>
        <taxon>Eukaryota</taxon>
        <taxon>Metazoa</taxon>
        <taxon>Spiralia</taxon>
        <taxon>Gnathifera</taxon>
        <taxon>Rotifera</taxon>
        <taxon>Eurotatoria</taxon>
        <taxon>Bdelloidea</taxon>
        <taxon>Philodinida</taxon>
        <taxon>Philodinidae</taxon>
        <taxon>Rotaria</taxon>
    </lineage>
</organism>
<gene>
    <name evidence="1" type="ORF">XDN619_LOCUS29471</name>
</gene>
<feature type="non-terminal residue" evidence="1">
    <location>
        <position position="140"/>
    </location>
</feature>
<dbReference type="EMBL" id="CAJNRG010014372">
    <property type="protein sequence ID" value="CAF2155645.1"/>
    <property type="molecule type" value="Genomic_DNA"/>
</dbReference>
<name>A0A816Y793_9BILA</name>
<reference evidence="1" key="1">
    <citation type="submission" date="2021-02" db="EMBL/GenBank/DDBJ databases">
        <authorList>
            <person name="Nowell W R."/>
        </authorList>
    </citation>
    <scope>NUCLEOTIDE SEQUENCE</scope>
</reference>
<proteinExistence type="predicted"/>
<dbReference type="Proteomes" id="UP000663887">
    <property type="component" value="Unassembled WGS sequence"/>
</dbReference>
<dbReference type="AlphaFoldDB" id="A0A816Y793"/>
<evidence type="ECO:0000313" key="1">
    <source>
        <dbReference type="EMBL" id="CAF2155645.1"/>
    </source>
</evidence>
<comment type="caution">
    <text evidence="1">The sequence shown here is derived from an EMBL/GenBank/DDBJ whole genome shotgun (WGS) entry which is preliminary data.</text>
</comment>
<evidence type="ECO:0000313" key="2">
    <source>
        <dbReference type="Proteomes" id="UP000663887"/>
    </source>
</evidence>
<protein>
    <submittedName>
        <fullName evidence="1">Uncharacterized protein</fullName>
    </submittedName>
</protein>